<sequence>SYLAQTALAAASCSCVMRRILLLALAAGVFRFRHGAFTGPSIRPEVPKTFSALRAKVEADDEVDDESDDESDEVDEVDEIDDDEEEMALKTDYAWDEQPPNAWYQKRSIDRHKVNMKFFDMFKKPKDFFPHKLQAGDTVRVHYLEARPSGDKETRSFSVSKDQLRETYFDGTVLNFRGDYHARTMTVRAMIGKGVDSVGYEFLFPIHSPLITRIQVLKRGFIGRNKNAYFMRGMVGKRNVIPLDQERAEMDKMYASLRLDGRENEIPSPEYPANEWDTYPLPVWKQDMADWKEEDYDPDKVDQRSEYELRVIAKYKMRVSRTGKYGT</sequence>
<keyword evidence="2 6" id="KW-0689">Ribosomal protein</keyword>
<feature type="compositionally biased region" description="Acidic residues" evidence="5">
    <location>
        <begin position="59"/>
        <end position="82"/>
    </location>
</feature>
<evidence type="ECO:0000256" key="3">
    <source>
        <dbReference type="ARBA" id="ARBA00023274"/>
    </source>
</evidence>
<dbReference type="SUPFAM" id="SSF50104">
    <property type="entry name" value="Translation proteins SH3-like domain"/>
    <property type="match status" value="1"/>
</dbReference>
<evidence type="ECO:0000256" key="2">
    <source>
        <dbReference type="ARBA" id="ARBA00022980"/>
    </source>
</evidence>
<accession>A0ABP0MH19</accession>
<dbReference type="EMBL" id="CAXAMM010021724">
    <property type="protein sequence ID" value="CAK9050475.1"/>
    <property type="molecule type" value="Genomic_DNA"/>
</dbReference>
<evidence type="ECO:0000256" key="4">
    <source>
        <dbReference type="ARBA" id="ARBA00035376"/>
    </source>
</evidence>
<feature type="non-terminal residue" evidence="6">
    <location>
        <position position="1"/>
    </location>
</feature>
<dbReference type="EMBL" id="CAXAMM010021713">
    <property type="protein sequence ID" value="CAK9050468.1"/>
    <property type="molecule type" value="Genomic_DNA"/>
</dbReference>
<dbReference type="InterPro" id="IPR008991">
    <property type="entry name" value="Translation_prot_SH3-like_sf"/>
</dbReference>
<keyword evidence="3" id="KW-0687">Ribonucleoprotein</keyword>
<protein>
    <recommendedName>
        <fullName evidence="4">50S ribosomal protein L19, chloroplastic</fullName>
    </recommendedName>
</protein>
<dbReference type="InterPro" id="IPR001857">
    <property type="entry name" value="Ribosomal_bL19"/>
</dbReference>
<dbReference type="InterPro" id="IPR038657">
    <property type="entry name" value="Ribosomal_bL19_sf"/>
</dbReference>
<dbReference type="Gene3D" id="2.30.30.790">
    <property type="match status" value="1"/>
</dbReference>
<comment type="caution">
    <text evidence="6">The sequence shown here is derived from an EMBL/GenBank/DDBJ whole genome shotgun (WGS) entry which is preliminary data.</text>
</comment>
<evidence type="ECO:0000313" key="7">
    <source>
        <dbReference type="EMBL" id="CAK9050475.1"/>
    </source>
</evidence>
<evidence type="ECO:0000313" key="6">
    <source>
        <dbReference type="EMBL" id="CAK9050468.1"/>
    </source>
</evidence>
<organism evidence="6 8">
    <name type="scientific">Durusdinium trenchii</name>
    <dbReference type="NCBI Taxonomy" id="1381693"/>
    <lineage>
        <taxon>Eukaryota</taxon>
        <taxon>Sar</taxon>
        <taxon>Alveolata</taxon>
        <taxon>Dinophyceae</taxon>
        <taxon>Suessiales</taxon>
        <taxon>Symbiodiniaceae</taxon>
        <taxon>Durusdinium</taxon>
    </lineage>
</organism>
<dbReference type="Proteomes" id="UP001642464">
    <property type="component" value="Unassembled WGS sequence"/>
</dbReference>
<keyword evidence="8" id="KW-1185">Reference proteome</keyword>
<evidence type="ECO:0000313" key="8">
    <source>
        <dbReference type="Proteomes" id="UP001642464"/>
    </source>
</evidence>
<dbReference type="Pfam" id="PF01245">
    <property type="entry name" value="Ribosomal_L19"/>
    <property type="match status" value="1"/>
</dbReference>
<name>A0ABP0MH19_9DINO</name>
<evidence type="ECO:0000256" key="1">
    <source>
        <dbReference type="ARBA" id="ARBA00005781"/>
    </source>
</evidence>
<gene>
    <name evidence="6" type="ORF">SCF082_LOCUS27831</name>
    <name evidence="7" type="ORF">SCF082_LOCUS27836</name>
</gene>
<dbReference type="GO" id="GO:0005840">
    <property type="term" value="C:ribosome"/>
    <property type="evidence" value="ECO:0007669"/>
    <property type="project" value="UniProtKB-KW"/>
</dbReference>
<feature type="region of interest" description="Disordered" evidence="5">
    <location>
        <begin position="58"/>
        <end position="82"/>
    </location>
</feature>
<evidence type="ECO:0000256" key="5">
    <source>
        <dbReference type="SAM" id="MobiDB-lite"/>
    </source>
</evidence>
<proteinExistence type="inferred from homology"/>
<comment type="similarity">
    <text evidence="1">Belongs to the bacterial ribosomal protein bL19 family.</text>
</comment>
<reference evidence="6 8" key="1">
    <citation type="submission" date="2024-02" db="EMBL/GenBank/DDBJ databases">
        <authorList>
            <person name="Chen Y."/>
            <person name="Shah S."/>
            <person name="Dougan E. K."/>
            <person name="Thang M."/>
            <person name="Chan C."/>
        </authorList>
    </citation>
    <scope>NUCLEOTIDE SEQUENCE [LARGE SCALE GENOMIC DNA]</scope>
</reference>